<name>A0A7S9L1I7_9SPHI</name>
<dbReference type="InterPro" id="IPR006665">
    <property type="entry name" value="OmpA-like"/>
</dbReference>
<dbReference type="InterPro" id="IPR011990">
    <property type="entry name" value="TPR-like_helical_dom_sf"/>
</dbReference>
<dbReference type="InterPro" id="IPR050330">
    <property type="entry name" value="Bact_OuterMem_StrucFunc"/>
</dbReference>
<dbReference type="SUPFAM" id="SSF103088">
    <property type="entry name" value="OmpA-like"/>
    <property type="match status" value="1"/>
</dbReference>
<dbReference type="Gene3D" id="1.25.40.10">
    <property type="entry name" value="Tetratricopeptide repeat domain"/>
    <property type="match status" value="1"/>
</dbReference>
<dbReference type="Proteomes" id="UP000594759">
    <property type="component" value="Chromosome"/>
</dbReference>
<dbReference type="SUPFAM" id="SSF48452">
    <property type="entry name" value="TPR-like"/>
    <property type="match status" value="1"/>
</dbReference>
<evidence type="ECO:0000256" key="4">
    <source>
        <dbReference type="PROSITE-ProRule" id="PRU00473"/>
    </source>
</evidence>
<reference evidence="6 7" key="1">
    <citation type="submission" date="2020-11" db="EMBL/GenBank/DDBJ databases">
        <title>Pedobacter endophytica, an endophytic bacteria isolated form Carex pumila.</title>
        <authorList>
            <person name="Peng Y."/>
            <person name="Jiang L."/>
            <person name="Lee J."/>
        </authorList>
    </citation>
    <scope>NUCLEOTIDE SEQUENCE [LARGE SCALE GENOMIC DNA]</scope>
    <source>
        <strain evidence="6 7">JBR3-12</strain>
    </source>
</reference>
<comment type="subcellular location">
    <subcellularLocation>
        <location evidence="1">Cell outer membrane</location>
    </subcellularLocation>
</comment>
<evidence type="ECO:0000259" key="5">
    <source>
        <dbReference type="PROSITE" id="PS51123"/>
    </source>
</evidence>
<dbReference type="PANTHER" id="PTHR30329:SF21">
    <property type="entry name" value="LIPOPROTEIN YIAD-RELATED"/>
    <property type="match status" value="1"/>
</dbReference>
<dbReference type="Gene3D" id="3.30.1330.60">
    <property type="entry name" value="OmpA-like domain"/>
    <property type="match status" value="1"/>
</dbReference>
<evidence type="ECO:0000313" key="7">
    <source>
        <dbReference type="Proteomes" id="UP000594759"/>
    </source>
</evidence>
<dbReference type="CDD" id="cd07185">
    <property type="entry name" value="OmpA_C-like"/>
    <property type="match status" value="1"/>
</dbReference>
<dbReference type="KEGG" id="pex:IZT61_04190"/>
<dbReference type="SUPFAM" id="SSF82171">
    <property type="entry name" value="DPP6 N-terminal domain-like"/>
    <property type="match status" value="1"/>
</dbReference>
<accession>A0A7S9L1I7</accession>
<dbReference type="PANTHER" id="PTHR30329">
    <property type="entry name" value="STATOR ELEMENT OF FLAGELLAR MOTOR COMPLEX"/>
    <property type="match status" value="1"/>
</dbReference>
<evidence type="ECO:0000256" key="3">
    <source>
        <dbReference type="ARBA" id="ARBA00023237"/>
    </source>
</evidence>
<proteinExistence type="predicted"/>
<dbReference type="AlphaFoldDB" id="A0A7S9L1I7"/>
<gene>
    <name evidence="6" type="ORF">IZT61_04190</name>
</gene>
<dbReference type="GO" id="GO:0009279">
    <property type="term" value="C:cell outer membrane"/>
    <property type="evidence" value="ECO:0007669"/>
    <property type="project" value="UniProtKB-SubCell"/>
</dbReference>
<dbReference type="Pfam" id="PF13620">
    <property type="entry name" value="CarboxypepD_reg"/>
    <property type="match status" value="1"/>
</dbReference>
<dbReference type="Pfam" id="PF07676">
    <property type="entry name" value="PD40"/>
    <property type="match status" value="2"/>
</dbReference>
<dbReference type="Gene3D" id="2.60.40.1120">
    <property type="entry name" value="Carboxypeptidase-like, regulatory domain"/>
    <property type="match status" value="1"/>
</dbReference>
<protein>
    <submittedName>
        <fullName evidence="6">OmpA family protein</fullName>
    </submittedName>
</protein>
<dbReference type="InterPro" id="IPR011659">
    <property type="entry name" value="WD40"/>
</dbReference>
<dbReference type="RefSeq" id="WP_196099943.1">
    <property type="nucleotide sequence ID" value="NZ_CP064939.1"/>
</dbReference>
<evidence type="ECO:0000256" key="2">
    <source>
        <dbReference type="ARBA" id="ARBA00023136"/>
    </source>
</evidence>
<feature type="domain" description="OmpA-like" evidence="5">
    <location>
        <begin position="527"/>
        <end position="648"/>
    </location>
</feature>
<sequence length="648" mass="71857">MNKIVTFLSLTIALTSSSQLLKAQYVIKEADAQYELLNYSKAINLYEEAYKKKATLHTAERLAESYQLLSNYVQAESWYATAVSMPDSKAENTLNYAKMLQQNSKYTEAKAQYISYFQKAGNVSESLRRSWLASCDSAINWMKNPRAVLIANQKDLNSAQSDFGSFPYQNGLIFISDRTSKQADIKTKKPFLKFDGARLPNEKVYGWTGNGYLKLYIKQGTDSVAPFPLNANTNYHVGAATFTADGNTVYFTSTRLPERIDKATDTIKLGIYSSTKGNGGDWTAPVAFAYNNVNKYSTGDPFITSQGNRLYFVSDMAGGLGGTDIYYVEKTSEGEWGKPVNMQSVNTPGNERTPFVDGENRFYFASDGGVGMGGLDIFELAKNGSGAEQVKNMGYPINSPQDDFAFNINSANGAVYLSSNRTGGLGSDDIYSFDNKTIFAFKLNGRVYDKATNQPVANANVTLQREDGSALKVETDASGIFNFKLNDGADFTLSGEKRNYRSDVAQLNTKGLSSLTTIEKDLFLEPIDFSKEIVLRDIYYDFDKWEIRPDAALALDKLVATLNDNPTIWIELASHTDSRGNAVYNQVLSEKRAKAAVQYIVSKGINKNRIEAKGLGENELLNRCSDGVKCTAAEHQLNRRTTFKIVRQ</sequence>
<organism evidence="6 7">
    <name type="scientific">Pedobacter endophyticus</name>
    <dbReference type="NCBI Taxonomy" id="2789740"/>
    <lineage>
        <taxon>Bacteria</taxon>
        <taxon>Pseudomonadati</taxon>
        <taxon>Bacteroidota</taxon>
        <taxon>Sphingobacteriia</taxon>
        <taxon>Sphingobacteriales</taxon>
        <taxon>Sphingobacteriaceae</taxon>
        <taxon>Pedobacter</taxon>
    </lineage>
</organism>
<keyword evidence="2 4" id="KW-0472">Membrane</keyword>
<dbReference type="Pfam" id="PF00691">
    <property type="entry name" value="OmpA"/>
    <property type="match status" value="1"/>
</dbReference>
<dbReference type="InterPro" id="IPR008969">
    <property type="entry name" value="CarboxyPept-like_regulatory"/>
</dbReference>
<dbReference type="SUPFAM" id="SSF49464">
    <property type="entry name" value="Carboxypeptidase regulatory domain-like"/>
    <property type="match status" value="1"/>
</dbReference>
<dbReference type="PRINTS" id="PR01021">
    <property type="entry name" value="OMPADOMAIN"/>
</dbReference>
<evidence type="ECO:0000256" key="1">
    <source>
        <dbReference type="ARBA" id="ARBA00004442"/>
    </source>
</evidence>
<dbReference type="EMBL" id="CP064939">
    <property type="protein sequence ID" value="QPH40489.1"/>
    <property type="molecule type" value="Genomic_DNA"/>
</dbReference>
<keyword evidence="3" id="KW-0998">Cell outer membrane</keyword>
<evidence type="ECO:0000313" key="6">
    <source>
        <dbReference type="EMBL" id="QPH40489.1"/>
    </source>
</evidence>
<keyword evidence="7" id="KW-1185">Reference proteome</keyword>
<dbReference type="PROSITE" id="PS51123">
    <property type="entry name" value="OMPA_2"/>
    <property type="match status" value="1"/>
</dbReference>
<dbReference type="InterPro" id="IPR006664">
    <property type="entry name" value="OMP_bac"/>
</dbReference>
<dbReference type="InterPro" id="IPR036737">
    <property type="entry name" value="OmpA-like_sf"/>
</dbReference>